<accession>A0A6I8LMB5</accession>
<organism evidence="2 3">
    <name type="scientific">Amycolatopsis camponoti</name>
    <dbReference type="NCBI Taxonomy" id="2606593"/>
    <lineage>
        <taxon>Bacteria</taxon>
        <taxon>Bacillati</taxon>
        <taxon>Actinomycetota</taxon>
        <taxon>Actinomycetes</taxon>
        <taxon>Pseudonocardiales</taxon>
        <taxon>Pseudonocardiaceae</taxon>
        <taxon>Amycolatopsis</taxon>
    </lineage>
</organism>
<feature type="transmembrane region" description="Helical" evidence="1">
    <location>
        <begin position="25"/>
        <end position="44"/>
    </location>
</feature>
<dbReference type="AlphaFoldDB" id="A0A6I8LMB5"/>
<reference evidence="2 3" key="1">
    <citation type="submission" date="2019-09" db="EMBL/GenBank/DDBJ databases">
        <authorList>
            <person name="Leyn A S."/>
        </authorList>
    </citation>
    <scope>NUCLEOTIDE SEQUENCE [LARGE SCALE GENOMIC DNA]</scope>
    <source>
        <strain evidence="2">AA231_1</strain>
    </source>
</reference>
<evidence type="ECO:0000313" key="3">
    <source>
        <dbReference type="Proteomes" id="UP000399805"/>
    </source>
</evidence>
<keyword evidence="1" id="KW-0812">Transmembrane</keyword>
<evidence type="ECO:0000313" key="2">
    <source>
        <dbReference type="EMBL" id="VVJ18152.1"/>
    </source>
</evidence>
<dbReference type="RefSeq" id="WP_155543212.1">
    <property type="nucleotide sequence ID" value="NZ_CABVGP010000001.1"/>
</dbReference>
<keyword evidence="1" id="KW-0472">Membrane</keyword>
<evidence type="ECO:0000256" key="1">
    <source>
        <dbReference type="SAM" id="Phobius"/>
    </source>
</evidence>
<keyword evidence="1" id="KW-1133">Transmembrane helix</keyword>
<proteinExistence type="predicted"/>
<sequence>MGILVGLLVIWAVLAVLGIVIKGLFWLIIVGAVLFVATAVIGFVKRESLGRGK</sequence>
<protein>
    <submittedName>
        <fullName evidence="2">Uncharacterized protein</fullName>
    </submittedName>
</protein>
<keyword evidence="3" id="KW-1185">Reference proteome</keyword>
<dbReference type="Proteomes" id="UP000399805">
    <property type="component" value="Unassembled WGS sequence"/>
</dbReference>
<name>A0A6I8LMB5_9PSEU</name>
<dbReference type="EMBL" id="CABVGP010000001">
    <property type="protein sequence ID" value="VVJ18152.1"/>
    <property type="molecule type" value="Genomic_DNA"/>
</dbReference>
<gene>
    <name evidence="2" type="ORF">AA23TX_03173</name>
</gene>